<keyword evidence="5" id="KW-0238">DNA-binding</keyword>
<evidence type="ECO:0000256" key="7">
    <source>
        <dbReference type="PIRSR" id="PIRSR602481-1"/>
    </source>
</evidence>
<dbReference type="Gene3D" id="1.10.10.10">
    <property type="entry name" value="Winged helix-like DNA-binding domain superfamily/Winged helix DNA-binding domain"/>
    <property type="match status" value="1"/>
</dbReference>
<dbReference type="InterPro" id="IPR036388">
    <property type="entry name" value="WH-like_DNA-bd_sf"/>
</dbReference>
<keyword evidence="7" id="KW-0479">Metal-binding</keyword>
<accession>A0A1N7JRI1</accession>
<keyword evidence="4" id="KW-0805">Transcription regulation</keyword>
<dbReference type="PANTHER" id="PTHR33202">
    <property type="entry name" value="ZINC UPTAKE REGULATION PROTEIN"/>
    <property type="match status" value="1"/>
</dbReference>
<reference evidence="9" key="1">
    <citation type="submission" date="2017-01" db="EMBL/GenBank/DDBJ databases">
        <authorList>
            <person name="Varghese N."/>
            <person name="Submissions S."/>
        </authorList>
    </citation>
    <scope>NUCLEOTIDE SEQUENCE [LARGE SCALE GENOMIC DNA]</scope>
    <source>
        <strain evidence="9">DSM 16176</strain>
    </source>
</reference>
<feature type="binding site" evidence="7">
    <location>
        <position position="133"/>
    </location>
    <ligand>
        <name>Zn(2+)</name>
        <dbReference type="ChEBI" id="CHEBI:29105"/>
    </ligand>
</feature>
<evidence type="ECO:0000256" key="3">
    <source>
        <dbReference type="ARBA" id="ARBA00022833"/>
    </source>
</evidence>
<evidence type="ECO:0000256" key="6">
    <source>
        <dbReference type="ARBA" id="ARBA00023163"/>
    </source>
</evidence>
<feature type="binding site" evidence="7">
    <location>
        <position position="97"/>
    </location>
    <ligand>
        <name>Zn(2+)</name>
        <dbReference type="ChEBI" id="CHEBI:29105"/>
    </ligand>
</feature>
<proteinExistence type="inferred from homology"/>
<evidence type="ECO:0000256" key="1">
    <source>
        <dbReference type="ARBA" id="ARBA00007957"/>
    </source>
</evidence>
<comment type="cofactor">
    <cofactor evidence="7">
        <name>Zn(2+)</name>
        <dbReference type="ChEBI" id="CHEBI:29105"/>
    </cofactor>
    <text evidence="7">Binds 1 zinc ion per subunit.</text>
</comment>
<gene>
    <name evidence="8" type="ORF">SAMN05421799_101139</name>
</gene>
<sequence>MQAHKDAVQLLKEAGLRVTPQREAILTFLLEYDGHATVDDIYSSLQSRFPSMSVSTVYNTVKQLSQVGLVKEIGVGDGASRFDMNVEPHHHLICVRCGALYDFYLEEPIRLSVPPEAQGFEIEDYHVEVRGVCPKCKEQKPS</sequence>
<dbReference type="AlphaFoldDB" id="A0A1N7JRI1"/>
<evidence type="ECO:0000256" key="4">
    <source>
        <dbReference type="ARBA" id="ARBA00023015"/>
    </source>
</evidence>
<keyword evidence="6" id="KW-0804">Transcription</keyword>
<feature type="binding site" evidence="7">
    <location>
        <position position="94"/>
    </location>
    <ligand>
        <name>Zn(2+)</name>
        <dbReference type="ChEBI" id="CHEBI:29105"/>
    </ligand>
</feature>
<dbReference type="InterPro" id="IPR002481">
    <property type="entry name" value="FUR"/>
</dbReference>
<dbReference type="GO" id="GO:0000976">
    <property type="term" value="F:transcription cis-regulatory region binding"/>
    <property type="evidence" value="ECO:0007669"/>
    <property type="project" value="TreeGrafter"/>
</dbReference>
<protein>
    <submittedName>
        <fullName evidence="8">Fur family transcriptional regulator, peroxide stress response regulator</fullName>
    </submittedName>
</protein>
<dbReference type="SUPFAM" id="SSF46785">
    <property type="entry name" value="Winged helix' DNA-binding domain"/>
    <property type="match status" value="1"/>
</dbReference>
<dbReference type="GO" id="GO:0045892">
    <property type="term" value="P:negative regulation of DNA-templated transcription"/>
    <property type="evidence" value="ECO:0007669"/>
    <property type="project" value="TreeGrafter"/>
</dbReference>
<feature type="binding site" evidence="7">
    <location>
        <position position="136"/>
    </location>
    <ligand>
        <name>Zn(2+)</name>
        <dbReference type="ChEBI" id="CHEBI:29105"/>
    </ligand>
</feature>
<dbReference type="STRING" id="252246.SAMN05421799_101139"/>
<dbReference type="GO" id="GO:1900376">
    <property type="term" value="P:regulation of secondary metabolite biosynthetic process"/>
    <property type="evidence" value="ECO:0007669"/>
    <property type="project" value="TreeGrafter"/>
</dbReference>
<dbReference type="Pfam" id="PF01475">
    <property type="entry name" value="FUR"/>
    <property type="match status" value="1"/>
</dbReference>
<dbReference type="OrthoDB" id="8659436at2"/>
<dbReference type="EMBL" id="FTOO01000001">
    <property type="protein sequence ID" value="SIS51834.1"/>
    <property type="molecule type" value="Genomic_DNA"/>
</dbReference>
<keyword evidence="3 7" id="KW-0862">Zinc</keyword>
<organism evidence="8 9">
    <name type="scientific">Alicyclobacillus vulcanalis</name>
    <dbReference type="NCBI Taxonomy" id="252246"/>
    <lineage>
        <taxon>Bacteria</taxon>
        <taxon>Bacillati</taxon>
        <taxon>Bacillota</taxon>
        <taxon>Bacilli</taxon>
        <taxon>Bacillales</taxon>
        <taxon>Alicyclobacillaceae</taxon>
        <taxon>Alicyclobacillus</taxon>
    </lineage>
</organism>
<evidence type="ECO:0000313" key="8">
    <source>
        <dbReference type="EMBL" id="SIS51834.1"/>
    </source>
</evidence>
<evidence type="ECO:0000313" key="9">
    <source>
        <dbReference type="Proteomes" id="UP000186156"/>
    </source>
</evidence>
<keyword evidence="9" id="KW-1185">Reference proteome</keyword>
<dbReference type="InterPro" id="IPR036390">
    <property type="entry name" value="WH_DNA-bd_sf"/>
</dbReference>
<dbReference type="GO" id="GO:0008270">
    <property type="term" value="F:zinc ion binding"/>
    <property type="evidence" value="ECO:0007669"/>
    <property type="project" value="TreeGrafter"/>
</dbReference>
<evidence type="ECO:0000256" key="2">
    <source>
        <dbReference type="ARBA" id="ARBA00022491"/>
    </source>
</evidence>
<dbReference type="GO" id="GO:0003700">
    <property type="term" value="F:DNA-binding transcription factor activity"/>
    <property type="evidence" value="ECO:0007669"/>
    <property type="project" value="InterPro"/>
</dbReference>
<evidence type="ECO:0000256" key="5">
    <source>
        <dbReference type="ARBA" id="ARBA00023125"/>
    </source>
</evidence>
<comment type="similarity">
    <text evidence="1">Belongs to the Fur family.</text>
</comment>
<keyword evidence="2" id="KW-0678">Repressor</keyword>
<dbReference type="Proteomes" id="UP000186156">
    <property type="component" value="Unassembled WGS sequence"/>
</dbReference>
<dbReference type="Gene3D" id="3.30.1490.190">
    <property type="match status" value="1"/>
</dbReference>
<dbReference type="RefSeq" id="WP_076344055.1">
    <property type="nucleotide sequence ID" value="NZ_FTOO01000001.1"/>
</dbReference>
<dbReference type="InterPro" id="IPR043135">
    <property type="entry name" value="Fur_C"/>
</dbReference>
<dbReference type="PANTHER" id="PTHR33202:SF7">
    <property type="entry name" value="FERRIC UPTAKE REGULATION PROTEIN"/>
    <property type="match status" value="1"/>
</dbReference>
<dbReference type="CDD" id="cd07153">
    <property type="entry name" value="Fur_like"/>
    <property type="match status" value="1"/>
</dbReference>
<name>A0A1N7JRI1_9BACL</name>